<evidence type="ECO:0000313" key="2">
    <source>
        <dbReference type="EMBL" id="KAE9632071.1"/>
    </source>
</evidence>
<keyword evidence="3" id="KW-1185">Reference proteome</keyword>
<feature type="transmembrane region" description="Helical" evidence="1">
    <location>
        <begin position="28"/>
        <end position="47"/>
    </location>
</feature>
<sequence>MAIVTYIPRVLPIAVFKRKLQSKFIRSFLFYVPFAVLGAMTFPDILYSTSHIYSAAAGLVIALILAYFEKGLMTVAVSSIILVYLLEFFI</sequence>
<evidence type="ECO:0000256" key="1">
    <source>
        <dbReference type="SAM" id="Phobius"/>
    </source>
</evidence>
<protein>
    <submittedName>
        <fullName evidence="2">AzlD domain-containing protein</fullName>
    </submittedName>
</protein>
<organism evidence="2 3">
    <name type="scientific">Defluviitalea raffinosedens</name>
    <dbReference type="NCBI Taxonomy" id="1450156"/>
    <lineage>
        <taxon>Bacteria</taxon>
        <taxon>Bacillati</taxon>
        <taxon>Bacillota</taxon>
        <taxon>Clostridia</taxon>
        <taxon>Lachnospirales</taxon>
        <taxon>Defluviitaleaceae</taxon>
        <taxon>Defluviitalea</taxon>
    </lineage>
</organism>
<keyword evidence="1" id="KW-1133">Transmembrane helix</keyword>
<dbReference type="EMBL" id="WSLF01000011">
    <property type="protein sequence ID" value="KAE9632071.1"/>
    <property type="molecule type" value="Genomic_DNA"/>
</dbReference>
<accession>A0A7C8LSG4</accession>
<keyword evidence="1" id="KW-0812">Transmembrane</keyword>
<dbReference type="OrthoDB" id="9811308at2"/>
<feature type="transmembrane region" description="Helical" evidence="1">
    <location>
        <begin position="53"/>
        <end position="86"/>
    </location>
</feature>
<reference evidence="2 3" key="1">
    <citation type="submission" date="2019-12" db="EMBL/GenBank/DDBJ databases">
        <title>Defluviitalea raffinosedens, isolated from a biogas fermenter, genome sequencing and characterization.</title>
        <authorList>
            <person name="Rettenmaier R."/>
            <person name="Schneider M."/>
            <person name="Neuhaus K."/>
            <person name="Liebl W."/>
            <person name="Zverlov V."/>
        </authorList>
    </citation>
    <scope>NUCLEOTIDE SEQUENCE [LARGE SCALE GENOMIC DNA]</scope>
    <source>
        <strain evidence="2 3">249c-K6</strain>
    </source>
</reference>
<evidence type="ECO:0000313" key="3">
    <source>
        <dbReference type="Proteomes" id="UP000483018"/>
    </source>
</evidence>
<comment type="caution">
    <text evidence="2">The sequence shown here is derived from an EMBL/GenBank/DDBJ whole genome shotgun (WGS) entry which is preliminary data.</text>
</comment>
<dbReference type="AlphaFoldDB" id="A0A7C8LSG4"/>
<dbReference type="InterPro" id="IPR008407">
    <property type="entry name" value="Brnchd-chn_aa_trnsp_AzlD"/>
</dbReference>
<gene>
    <name evidence="2" type="ORF">GND95_11055</name>
</gene>
<dbReference type="Proteomes" id="UP000483018">
    <property type="component" value="Unassembled WGS sequence"/>
</dbReference>
<keyword evidence="1" id="KW-0472">Membrane</keyword>
<name>A0A7C8LSG4_9FIRM</name>
<proteinExistence type="predicted"/>
<dbReference type="Pfam" id="PF05437">
    <property type="entry name" value="AzlD"/>
    <property type="match status" value="1"/>
</dbReference>